<feature type="compositionally biased region" description="Polar residues" evidence="1">
    <location>
        <begin position="72"/>
        <end position="84"/>
    </location>
</feature>
<evidence type="ECO:0000313" key="3">
    <source>
        <dbReference type="WBParaSite" id="ACRNAN_scaffold912.g31650.t1"/>
    </source>
</evidence>
<accession>A0A914ELS3</accession>
<sequence>MDDWKKAFKVIHGKAPKKTNGIYAPDLKFKNDCEAGTSTSNTLFNTNSHSTVRLKRACIKDSHLFQVNQPKRFKPSTNRTTTSPLKKLNGHETSPLKKLNGHEMMLLSPTKVAADFTPNELTNSTPNFKEHPQRAIVPATPSPRKSMRKNVVSRNIHLLMFSPEKSTIKNPESVDENSENLPPDGNKKMEMFESVPIEKIDKPRPKRRTKDKGNFVRLNMRKKSFVKKKNDPKKKKWYKRFKSRRFN</sequence>
<keyword evidence="2" id="KW-1185">Reference proteome</keyword>
<protein>
    <submittedName>
        <fullName evidence="3">Uncharacterized protein</fullName>
    </submittedName>
</protein>
<dbReference type="WBParaSite" id="ACRNAN_scaffold912.g31650.t1">
    <property type="protein sequence ID" value="ACRNAN_scaffold912.g31650.t1"/>
    <property type="gene ID" value="ACRNAN_scaffold912.g31650"/>
</dbReference>
<dbReference type="AlphaFoldDB" id="A0A914ELS3"/>
<feature type="region of interest" description="Disordered" evidence="1">
    <location>
        <begin position="72"/>
        <end position="96"/>
    </location>
</feature>
<feature type="region of interest" description="Disordered" evidence="1">
    <location>
        <begin position="168"/>
        <end position="247"/>
    </location>
</feature>
<feature type="compositionally biased region" description="Basic and acidic residues" evidence="1">
    <location>
        <begin position="185"/>
        <end position="203"/>
    </location>
</feature>
<name>A0A914ELS3_9BILA</name>
<organism evidence="2 3">
    <name type="scientific">Acrobeloides nanus</name>
    <dbReference type="NCBI Taxonomy" id="290746"/>
    <lineage>
        <taxon>Eukaryota</taxon>
        <taxon>Metazoa</taxon>
        <taxon>Ecdysozoa</taxon>
        <taxon>Nematoda</taxon>
        <taxon>Chromadorea</taxon>
        <taxon>Rhabditida</taxon>
        <taxon>Tylenchina</taxon>
        <taxon>Cephalobomorpha</taxon>
        <taxon>Cephaloboidea</taxon>
        <taxon>Cephalobidae</taxon>
        <taxon>Acrobeloides</taxon>
    </lineage>
</organism>
<reference evidence="3" key="1">
    <citation type="submission" date="2022-11" db="UniProtKB">
        <authorList>
            <consortium name="WormBaseParasite"/>
        </authorList>
    </citation>
    <scope>IDENTIFICATION</scope>
</reference>
<feature type="compositionally biased region" description="Basic residues" evidence="1">
    <location>
        <begin position="219"/>
        <end position="247"/>
    </location>
</feature>
<evidence type="ECO:0000313" key="2">
    <source>
        <dbReference type="Proteomes" id="UP000887540"/>
    </source>
</evidence>
<evidence type="ECO:0000256" key="1">
    <source>
        <dbReference type="SAM" id="MobiDB-lite"/>
    </source>
</evidence>
<proteinExistence type="predicted"/>
<dbReference type="Proteomes" id="UP000887540">
    <property type="component" value="Unplaced"/>
</dbReference>